<name>A0ABY2GUB0_9HYPO</name>
<proteinExistence type="predicted"/>
<comment type="caution">
    <text evidence="3">The sequence shown here is derived from an EMBL/GenBank/DDBJ whole genome shotgun (WGS) entry which is preliminary data.</text>
</comment>
<dbReference type="Proteomes" id="UP001642720">
    <property type="component" value="Unassembled WGS sequence"/>
</dbReference>
<evidence type="ECO:0000313" key="4">
    <source>
        <dbReference type="Proteomes" id="UP001642720"/>
    </source>
</evidence>
<protein>
    <submittedName>
        <fullName evidence="3">Uncharacterized protein</fullName>
    </submittedName>
</protein>
<keyword evidence="2" id="KW-0812">Transmembrane</keyword>
<organism evidence="3 4">
    <name type="scientific">Trichoderma ghanense</name>
    <dbReference type="NCBI Taxonomy" id="65468"/>
    <lineage>
        <taxon>Eukaryota</taxon>
        <taxon>Fungi</taxon>
        <taxon>Dikarya</taxon>
        <taxon>Ascomycota</taxon>
        <taxon>Pezizomycotina</taxon>
        <taxon>Sordariomycetes</taxon>
        <taxon>Hypocreomycetidae</taxon>
        <taxon>Hypocreales</taxon>
        <taxon>Hypocreaceae</taxon>
        <taxon>Trichoderma</taxon>
    </lineage>
</organism>
<feature type="transmembrane region" description="Helical" evidence="2">
    <location>
        <begin position="207"/>
        <end position="228"/>
    </location>
</feature>
<keyword evidence="2" id="KW-0472">Membrane</keyword>
<sequence length="449" mass="50283">MTTVTAGALTAVIGYIGSEVAEENLLERLLWPQRFNNDTTISIVLQQCLLMTAGGPLHKAALKTLETLRQQGLFAGACRGHMLGSVFFPEYKIMHFQRCKEARRLIPEKSRNSFWIRVLHSVSAERHVSFKIPRQDAESNQVSDAYRSLQPVYHLKLAVVGNNKKPGPNEVCVSEDGTSLTVVMSCVLSELTSLLASLVAGLKLKDLVFTLYLLVPLLLKLLLIAFSVRRVNVMTETELQKVAEKEDTDLSEAEAFEVADPIHKFMVIEGPQPVVVQFFRHYGHPVRDRNSLWIGDRVREVACIALICCLFLFFPVGLVIAQWSDEDAQYLWLSYQLYAVIAMHIVRVCGWQDVGRIEKRIARLMSEGKAVWLKTGNGCTVSATLVLHGVSKTAEGKEKVQEIIDQCNQRLVKRAQTVEIRVEVETGDQKDAPSTRILPAPAPAYSRKK</sequence>
<dbReference type="GeneID" id="300580895"/>
<feature type="transmembrane region" description="Helical" evidence="2">
    <location>
        <begin position="330"/>
        <end position="350"/>
    </location>
</feature>
<accession>A0ABY2GUB0</accession>
<feature type="region of interest" description="Disordered" evidence="1">
    <location>
        <begin position="426"/>
        <end position="449"/>
    </location>
</feature>
<evidence type="ECO:0000256" key="1">
    <source>
        <dbReference type="SAM" id="MobiDB-lite"/>
    </source>
</evidence>
<dbReference type="RefSeq" id="XP_073555093.1">
    <property type="nucleotide sequence ID" value="XM_073706445.1"/>
</dbReference>
<gene>
    <name evidence="3" type="ORF">CCMA1212_009359</name>
</gene>
<evidence type="ECO:0000313" key="3">
    <source>
        <dbReference type="EMBL" id="TFA98891.1"/>
    </source>
</evidence>
<keyword evidence="4" id="KW-1185">Reference proteome</keyword>
<feature type="transmembrane region" description="Helical" evidence="2">
    <location>
        <begin position="301"/>
        <end position="324"/>
    </location>
</feature>
<dbReference type="EMBL" id="PPTA01000017">
    <property type="protein sequence ID" value="TFA98891.1"/>
    <property type="molecule type" value="Genomic_DNA"/>
</dbReference>
<keyword evidence="2" id="KW-1133">Transmembrane helix</keyword>
<reference evidence="3 4" key="1">
    <citation type="submission" date="2018-01" db="EMBL/GenBank/DDBJ databases">
        <title>Genome characterization of the sugarcane-associated fungus Trichoderma ghanense CCMA-1212 and their application in lignocelulose bioconversion.</title>
        <authorList>
            <person name="Steindorff A.S."/>
            <person name="Mendes T.D."/>
            <person name="Vilela E.S.D."/>
            <person name="Rodrigues D.S."/>
            <person name="Formighieri E.F."/>
            <person name="Melo I.S."/>
            <person name="Favaro L.C.L."/>
        </authorList>
    </citation>
    <scope>NUCLEOTIDE SEQUENCE [LARGE SCALE GENOMIC DNA]</scope>
    <source>
        <strain evidence="3 4">CCMA-1212</strain>
    </source>
</reference>
<evidence type="ECO:0000256" key="2">
    <source>
        <dbReference type="SAM" id="Phobius"/>
    </source>
</evidence>